<reference evidence="2 3" key="1">
    <citation type="submission" date="2024-06" db="EMBL/GenBank/DDBJ databases">
        <title>Genomics of switchgrass bacterial isolates.</title>
        <authorList>
            <person name="Shade A."/>
        </authorList>
    </citation>
    <scope>NUCLEOTIDE SEQUENCE [LARGE SCALE GENOMIC DNA]</scope>
    <source>
        <strain evidence="2 3">PvP084</strain>
    </source>
</reference>
<keyword evidence="3" id="KW-1185">Reference proteome</keyword>
<accession>A0ABV2NN64</accession>
<dbReference type="Proteomes" id="UP001549119">
    <property type="component" value="Unassembled WGS sequence"/>
</dbReference>
<proteinExistence type="predicted"/>
<keyword evidence="1" id="KW-1133">Transmembrane helix</keyword>
<name>A0ABV2NN64_9HYPH</name>
<organism evidence="2 3">
    <name type="scientific">Methylobacterium radiotolerans</name>
    <dbReference type="NCBI Taxonomy" id="31998"/>
    <lineage>
        <taxon>Bacteria</taxon>
        <taxon>Pseudomonadati</taxon>
        <taxon>Pseudomonadota</taxon>
        <taxon>Alphaproteobacteria</taxon>
        <taxon>Hyphomicrobiales</taxon>
        <taxon>Methylobacteriaceae</taxon>
        <taxon>Methylobacterium</taxon>
    </lineage>
</organism>
<dbReference type="EMBL" id="JBEPNW010000002">
    <property type="protein sequence ID" value="MET3867956.1"/>
    <property type="molecule type" value="Genomic_DNA"/>
</dbReference>
<evidence type="ECO:0000313" key="2">
    <source>
        <dbReference type="EMBL" id="MET3867956.1"/>
    </source>
</evidence>
<evidence type="ECO:0000256" key="1">
    <source>
        <dbReference type="SAM" id="Phobius"/>
    </source>
</evidence>
<keyword evidence="1" id="KW-0812">Transmembrane</keyword>
<feature type="transmembrane region" description="Helical" evidence="1">
    <location>
        <begin position="20"/>
        <end position="41"/>
    </location>
</feature>
<protein>
    <submittedName>
        <fullName evidence="2">Uncharacterized protein</fullName>
    </submittedName>
</protein>
<keyword evidence="1" id="KW-0472">Membrane</keyword>
<evidence type="ECO:0000313" key="3">
    <source>
        <dbReference type="Proteomes" id="UP001549119"/>
    </source>
</evidence>
<gene>
    <name evidence="2" type="ORF">ABIC20_005265</name>
</gene>
<comment type="caution">
    <text evidence="2">The sequence shown here is derived from an EMBL/GenBank/DDBJ whole genome shotgun (WGS) entry which is preliminary data.</text>
</comment>
<sequence length="60" mass="6762">MLAILAGGVAIGFEAFRLGAWAGVGLYVLALMVLVNPRFWWPSRRRTDRGSGERRFRIRA</sequence>